<dbReference type="PANTHER" id="PTHR30535:SF34">
    <property type="entry name" value="MOLYBDATE-BINDING PROTEIN MOLA"/>
    <property type="match status" value="1"/>
</dbReference>
<feature type="domain" description="Fe/B12 periplasmic-binding" evidence="2">
    <location>
        <begin position="90"/>
        <end position="358"/>
    </location>
</feature>
<gene>
    <name evidence="3" type="ORF">KL86APRO_10019</name>
</gene>
<dbReference type="SUPFAM" id="SSF53807">
    <property type="entry name" value="Helical backbone' metal receptor"/>
    <property type="match status" value="1"/>
</dbReference>
<evidence type="ECO:0000313" key="3">
    <source>
        <dbReference type="EMBL" id="SBV90597.1"/>
    </source>
</evidence>
<accession>A0A212ITU6</accession>
<dbReference type="InterPro" id="IPR002491">
    <property type="entry name" value="ABC_transptr_periplasmic_BD"/>
</dbReference>
<organism evidence="3">
    <name type="scientific">uncultured Alphaproteobacteria bacterium</name>
    <dbReference type="NCBI Taxonomy" id="91750"/>
    <lineage>
        <taxon>Bacteria</taxon>
        <taxon>Pseudomonadati</taxon>
        <taxon>Pseudomonadota</taxon>
        <taxon>Alphaproteobacteria</taxon>
        <taxon>environmental samples</taxon>
    </lineage>
</organism>
<sequence>MEKGMRLSALGRWLACVTAALTIGALAGCKDETDKPKPSFMNVGEFSVNTKADYTEVRDGAGRKLALIPRGGARPAGFGPSEVVEVPVRRVVAYRAFEVGIMAALGVSDTLVGVTDPERKWTRADVRRGFAEGRIAYVGDSTKVDFERIRAQHPDLVMTWDPSIVPMMDSLGIPVVVTSTPVATCLATHLRFVEFIAPFFGKEAEGRAYYRRVAAALEEIRARTKGMPPPKAMWGDIYEKRVLVEPGNAWVAELIGLAQSDYLFDDVYGTSCVEISTERFIYSGRDADIYFTYRTPDKGATSKATLARTNPLIGRLKPLGPDGKVYAPLPGYAQSADHLDDVLVEISAILHPQAYPGRKLAYFTELPDVDPPQPERN</sequence>
<dbReference type="Gene3D" id="3.40.50.1980">
    <property type="entry name" value="Nitrogenase molybdenum iron protein domain"/>
    <property type="match status" value="2"/>
</dbReference>
<name>A0A212ITU6_9PROT</name>
<dbReference type="EMBL" id="FLUO01000001">
    <property type="protein sequence ID" value="SBV90597.1"/>
    <property type="molecule type" value="Genomic_DNA"/>
</dbReference>
<evidence type="ECO:0000259" key="2">
    <source>
        <dbReference type="PROSITE" id="PS50983"/>
    </source>
</evidence>
<dbReference type="PANTHER" id="PTHR30535">
    <property type="entry name" value="VITAMIN B12-BINDING PROTEIN"/>
    <property type="match status" value="1"/>
</dbReference>
<reference evidence="3" key="1">
    <citation type="submission" date="2016-04" db="EMBL/GenBank/DDBJ databases">
        <authorList>
            <person name="Evans L.H."/>
            <person name="Alamgir A."/>
            <person name="Owens N."/>
            <person name="Weber N.D."/>
            <person name="Virtaneva K."/>
            <person name="Barbian K."/>
            <person name="Babar A."/>
            <person name="Rosenke K."/>
        </authorList>
    </citation>
    <scope>NUCLEOTIDE SEQUENCE</scope>
    <source>
        <strain evidence="3">86</strain>
    </source>
</reference>
<dbReference type="PROSITE" id="PS51257">
    <property type="entry name" value="PROKAR_LIPOPROTEIN"/>
    <property type="match status" value="1"/>
</dbReference>
<dbReference type="InterPro" id="IPR050902">
    <property type="entry name" value="ABC_Transporter_SBP"/>
</dbReference>
<dbReference type="Pfam" id="PF01497">
    <property type="entry name" value="Peripla_BP_2"/>
    <property type="match status" value="1"/>
</dbReference>
<proteinExistence type="predicted"/>
<protein>
    <submittedName>
        <fullName evidence="3">ABC-type Fe3+-hydroxamate transport system periplasmic component-like protein</fullName>
    </submittedName>
</protein>
<evidence type="ECO:0000256" key="1">
    <source>
        <dbReference type="SAM" id="SignalP"/>
    </source>
</evidence>
<feature type="signal peptide" evidence="1">
    <location>
        <begin position="1"/>
        <end position="27"/>
    </location>
</feature>
<dbReference type="CDD" id="cd00636">
    <property type="entry name" value="TroA-like"/>
    <property type="match status" value="1"/>
</dbReference>
<dbReference type="AlphaFoldDB" id="A0A212ITU6"/>
<dbReference type="PROSITE" id="PS50983">
    <property type="entry name" value="FE_B12_PBP"/>
    <property type="match status" value="1"/>
</dbReference>
<feature type="chain" id="PRO_5011990308" evidence="1">
    <location>
        <begin position="28"/>
        <end position="377"/>
    </location>
</feature>
<keyword evidence="1" id="KW-0732">Signal</keyword>